<accession>A0ABT4XPU9</accession>
<dbReference type="SUPFAM" id="SSF51182">
    <property type="entry name" value="RmlC-like cupins"/>
    <property type="match status" value="1"/>
</dbReference>
<evidence type="ECO:0000313" key="2">
    <source>
        <dbReference type="Proteomes" id="UP001210720"/>
    </source>
</evidence>
<sequence length="201" mass="21707">MTLATAKSGACPEQRVRDLLAELVRTADAAGDLDLCLSSFEWCAEEPRYLPACRQIEGATGVTPVIDALKDAVGFLRWQQTYGLQDGMSQGWLDDYGWAHLVSPDGPIVSASLRIAIAIWGAGYTYPAHAHGPKETYVILSGDAVFDSAGRPKRRVGPGDLVHHAPWQTHGFAVGDTPLIVGTIWQGEGLLQKSRLEGPDR</sequence>
<dbReference type="InterPro" id="IPR011051">
    <property type="entry name" value="RmlC_Cupin_sf"/>
</dbReference>
<reference evidence="1 2" key="1">
    <citation type="submission" date="2023-01" db="EMBL/GenBank/DDBJ databases">
        <title>Thalassococcus onchidii sp. nov., isolated from a marine invertebrate from the South China Sea.</title>
        <authorList>
            <person name="Xu S."/>
            <person name="Liu Z."/>
            <person name="Xu Y."/>
        </authorList>
    </citation>
    <scope>NUCLEOTIDE SEQUENCE [LARGE SCALE GENOMIC DNA]</scope>
    <source>
        <strain evidence="1 2">KCTC 32084</strain>
    </source>
</reference>
<gene>
    <name evidence="1" type="ORF">PFY00_04425</name>
</gene>
<dbReference type="GO" id="GO:0016829">
    <property type="term" value="F:lyase activity"/>
    <property type="evidence" value="ECO:0007669"/>
    <property type="project" value="UniProtKB-KW"/>
</dbReference>
<dbReference type="Pfam" id="PF16867">
    <property type="entry name" value="DMSP_lyase"/>
    <property type="match status" value="1"/>
</dbReference>
<keyword evidence="2" id="KW-1185">Reference proteome</keyword>
<dbReference type="EMBL" id="JAQIOY010000001">
    <property type="protein sequence ID" value="MDA7423960.1"/>
    <property type="molecule type" value="Genomic_DNA"/>
</dbReference>
<protein>
    <submittedName>
        <fullName evidence="1">Dimethylsulfonioproprionate lyase family protein</fullName>
    </submittedName>
</protein>
<dbReference type="RefSeq" id="WP_271431289.1">
    <property type="nucleotide sequence ID" value="NZ_JAQIOY010000001.1"/>
</dbReference>
<name>A0ABT4XPU9_9RHOB</name>
<organism evidence="1 2">
    <name type="scientific">Thalassococcus lentus</name>
    <dbReference type="NCBI Taxonomy" id="1210524"/>
    <lineage>
        <taxon>Bacteria</taxon>
        <taxon>Pseudomonadati</taxon>
        <taxon>Pseudomonadota</taxon>
        <taxon>Alphaproteobacteria</taxon>
        <taxon>Rhodobacterales</taxon>
        <taxon>Roseobacteraceae</taxon>
        <taxon>Thalassococcus</taxon>
    </lineage>
</organism>
<evidence type="ECO:0000313" key="1">
    <source>
        <dbReference type="EMBL" id="MDA7423960.1"/>
    </source>
</evidence>
<comment type="caution">
    <text evidence="1">The sequence shown here is derived from an EMBL/GenBank/DDBJ whole genome shotgun (WGS) entry which is preliminary data.</text>
</comment>
<dbReference type="Proteomes" id="UP001210720">
    <property type="component" value="Unassembled WGS sequence"/>
</dbReference>
<keyword evidence="1" id="KW-0456">Lyase</keyword>
<dbReference type="Gene3D" id="2.60.120.10">
    <property type="entry name" value="Jelly Rolls"/>
    <property type="match status" value="1"/>
</dbReference>
<dbReference type="InterPro" id="IPR031723">
    <property type="entry name" value="DMSP_lyase"/>
</dbReference>
<dbReference type="InterPro" id="IPR014710">
    <property type="entry name" value="RmlC-like_jellyroll"/>
</dbReference>
<proteinExistence type="predicted"/>